<reference evidence="2" key="1">
    <citation type="submission" date="2025-08" db="UniProtKB">
        <authorList>
            <consortium name="Ensembl"/>
        </authorList>
    </citation>
    <scope>IDENTIFICATION</scope>
</reference>
<dbReference type="STRING" id="32473.ENSXCOP00000010000"/>
<dbReference type="PROSITE" id="PS51444">
    <property type="entry name" value="FH2"/>
    <property type="match status" value="1"/>
</dbReference>
<dbReference type="SUPFAM" id="SSF101447">
    <property type="entry name" value="Formin homology 2 domain (FH2 domain)"/>
    <property type="match status" value="1"/>
</dbReference>
<name>A0A3B5LHD1_9TELE</name>
<proteinExistence type="predicted"/>
<accession>A0A3B5LHD1</accession>
<dbReference type="Pfam" id="PF02181">
    <property type="entry name" value="FH2"/>
    <property type="match status" value="1"/>
</dbReference>
<dbReference type="GeneTree" id="ENSGT00940000155128"/>
<evidence type="ECO:0000313" key="3">
    <source>
        <dbReference type="Proteomes" id="UP000261380"/>
    </source>
</evidence>
<dbReference type="Ensembl" id="ENSXCOT00000010118.1">
    <property type="protein sequence ID" value="ENSXCOP00000010000.1"/>
    <property type="gene ID" value="ENSXCOG00000007585.1"/>
</dbReference>
<evidence type="ECO:0000313" key="2">
    <source>
        <dbReference type="Ensembl" id="ENSXCOP00000010000.1"/>
    </source>
</evidence>
<dbReference type="PANTHER" id="PTHR46345:SF11">
    <property type="entry name" value="FORMIN-J-LIKE"/>
    <property type="match status" value="1"/>
</dbReference>
<protein>
    <recommendedName>
        <fullName evidence="1">FH2 domain-containing protein</fullName>
    </recommendedName>
</protein>
<dbReference type="InterPro" id="IPR015425">
    <property type="entry name" value="FH2_Formin"/>
</dbReference>
<dbReference type="Gene3D" id="1.20.58.2220">
    <property type="entry name" value="Formin, FH2 domain"/>
    <property type="match status" value="1"/>
</dbReference>
<sequence>VTMVTRDPGDPSVYNPGGMKKKKRVRSFFWKTIPAEQVKGHANLWTQGPVQQDFQIDVQKIEELFTQSDGPPVSTPTRGGKTRVSFREAKDEVSILDSKRGLNIAIFLKQFKRSNQTLVDEIRHGNSESFGAEPLRELLKLLPEKDEVKYFICPLKFCRKRRGLQAVLPPVACRHQVQQTGDEPAALRGSGQ</sequence>
<reference evidence="2" key="2">
    <citation type="submission" date="2025-09" db="UniProtKB">
        <authorList>
            <consortium name="Ensembl"/>
        </authorList>
    </citation>
    <scope>IDENTIFICATION</scope>
</reference>
<dbReference type="PANTHER" id="PTHR46345">
    <property type="entry name" value="INVERTED FORMIN-2"/>
    <property type="match status" value="1"/>
</dbReference>
<dbReference type="InterPro" id="IPR042201">
    <property type="entry name" value="FH2_Formin_sf"/>
</dbReference>
<organism evidence="2 3">
    <name type="scientific">Xiphophorus couchianus</name>
    <name type="common">Monterrey platyfish</name>
    <dbReference type="NCBI Taxonomy" id="32473"/>
    <lineage>
        <taxon>Eukaryota</taxon>
        <taxon>Metazoa</taxon>
        <taxon>Chordata</taxon>
        <taxon>Craniata</taxon>
        <taxon>Vertebrata</taxon>
        <taxon>Euteleostomi</taxon>
        <taxon>Actinopterygii</taxon>
        <taxon>Neopterygii</taxon>
        <taxon>Teleostei</taxon>
        <taxon>Neoteleostei</taxon>
        <taxon>Acanthomorphata</taxon>
        <taxon>Ovalentaria</taxon>
        <taxon>Atherinomorphae</taxon>
        <taxon>Cyprinodontiformes</taxon>
        <taxon>Poeciliidae</taxon>
        <taxon>Poeciliinae</taxon>
        <taxon>Xiphophorus</taxon>
    </lineage>
</organism>
<feature type="domain" description="FH2" evidence="1">
    <location>
        <begin position="15"/>
        <end position="192"/>
    </location>
</feature>
<dbReference type="Proteomes" id="UP000261380">
    <property type="component" value="Unplaced"/>
</dbReference>
<evidence type="ECO:0000259" key="1">
    <source>
        <dbReference type="PROSITE" id="PS51444"/>
    </source>
</evidence>
<dbReference type="AlphaFoldDB" id="A0A3B5LHD1"/>
<keyword evidence="3" id="KW-1185">Reference proteome</keyword>